<keyword evidence="4" id="KW-1185">Reference proteome</keyword>
<name>A0ABT3P9I1_9ALTE</name>
<evidence type="ECO:0000259" key="2">
    <source>
        <dbReference type="Pfam" id="PF03819"/>
    </source>
</evidence>
<dbReference type="Proteomes" id="UP001142810">
    <property type="component" value="Unassembled WGS sequence"/>
</dbReference>
<dbReference type="Gene3D" id="1.10.287.1080">
    <property type="entry name" value="MazG-like"/>
    <property type="match status" value="2"/>
</dbReference>
<dbReference type="InterPro" id="IPR004518">
    <property type="entry name" value="MazG-like_dom"/>
</dbReference>
<dbReference type="SUPFAM" id="SSF101386">
    <property type="entry name" value="all-alpha NTP pyrophosphatases"/>
    <property type="match status" value="2"/>
</dbReference>
<comment type="caution">
    <text evidence="3">The sequence shown here is derived from an EMBL/GenBank/DDBJ whole genome shotgun (WGS) entry which is preliminary data.</text>
</comment>
<dbReference type="NCBIfam" id="NF007113">
    <property type="entry name" value="PRK09562.1"/>
    <property type="match status" value="1"/>
</dbReference>
<dbReference type="CDD" id="cd11529">
    <property type="entry name" value="NTP-PPase_MazG_Cterm"/>
    <property type="match status" value="1"/>
</dbReference>
<feature type="coiled-coil region" evidence="1">
    <location>
        <begin position="171"/>
        <end position="198"/>
    </location>
</feature>
<evidence type="ECO:0000313" key="4">
    <source>
        <dbReference type="Proteomes" id="UP001142810"/>
    </source>
</evidence>
<dbReference type="CDD" id="cd11528">
    <property type="entry name" value="NTP-PPase_MazG_Nterm"/>
    <property type="match status" value="1"/>
</dbReference>
<keyword evidence="3" id="KW-0378">Hydrolase</keyword>
<dbReference type="InterPro" id="IPR011551">
    <property type="entry name" value="NTP_PyrPHydrolase_MazG"/>
</dbReference>
<reference evidence="3" key="1">
    <citation type="submission" date="2022-11" db="EMBL/GenBank/DDBJ databases">
        <title>Alteromonas sp. nov., isolated from sea water of the Qingdao.</title>
        <authorList>
            <person name="Wang Q."/>
        </authorList>
    </citation>
    <scope>NUCLEOTIDE SEQUENCE</scope>
    <source>
        <strain evidence="3">ASW11-7</strain>
    </source>
</reference>
<dbReference type="RefSeq" id="WP_265618213.1">
    <property type="nucleotide sequence ID" value="NZ_JAPFRD010000011.1"/>
</dbReference>
<feature type="domain" description="NTP pyrophosphohydrolase MazG-like" evidence="2">
    <location>
        <begin position="32"/>
        <end position="105"/>
    </location>
</feature>
<evidence type="ECO:0000313" key="3">
    <source>
        <dbReference type="EMBL" id="MCW8109436.1"/>
    </source>
</evidence>
<accession>A0ABT3P9I1</accession>
<dbReference type="InterPro" id="IPR048015">
    <property type="entry name" value="NTP-PPase_MazG-like_N"/>
</dbReference>
<gene>
    <name evidence="3" type="primary">mazG</name>
    <name evidence="3" type="ORF">OPS25_13075</name>
</gene>
<organism evidence="3 4">
    <name type="scientific">Alteromonas aquimaris</name>
    <dbReference type="NCBI Taxonomy" id="2998417"/>
    <lineage>
        <taxon>Bacteria</taxon>
        <taxon>Pseudomonadati</taxon>
        <taxon>Pseudomonadota</taxon>
        <taxon>Gammaproteobacteria</taxon>
        <taxon>Alteromonadales</taxon>
        <taxon>Alteromonadaceae</taxon>
        <taxon>Alteromonas/Salinimonas group</taxon>
        <taxon>Alteromonas</taxon>
    </lineage>
</organism>
<dbReference type="InterPro" id="IPR048011">
    <property type="entry name" value="NTP-PPase_MazG-like_C"/>
</dbReference>
<dbReference type="EMBL" id="JAPFRD010000011">
    <property type="protein sequence ID" value="MCW8109436.1"/>
    <property type="molecule type" value="Genomic_DNA"/>
</dbReference>
<dbReference type="EC" id="3.6.1.9" evidence="3"/>
<sequence length="264" mass="30322">MPNEKPGDISTLLQIMAQLRHPQTGCPWDIKQTMQSLTRYTIEEVYEVADAIEKECPDDIRDELGDLLFQIVFYAQIAQEQGTFTFDCVVETVCAKMIRRHPHVFAGKSVAQSELEQQWASIKQDEKTPSHTDTSILDDIAKGLPALMYAQKVQQRCATVGFDWDHPRHVLEKVKEEVDEINQELNVDEVDQAALEEEIGDAFFALVNLSRHCNVDADTALRRANHKFISRFHRVEHLARQQNRQLNELNLDQLEALWQIAKKG</sequence>
<proteinExistence type="predicted"/>
<evidence type="ECO:0000256" key="1">
    <source>
        <dbReference type="SAM" id="Coils"/>
    </source>
</evidence>
<dbReference type="NCBIfam" id="TIGR00444">
    <property type="entry name" value="mazG"/>
    <property type="match status" value="1"/>
</dbReference>
<keyword evidence="1" id="KW-0175">Coiled coil</keyword>
<dbReference type="PANTHER" id="PTHR30522">
    <property type="entry name" value="NUCLEOSIDE TRIPHOSPHATE PYROPHOSPHOHYDROLASE"/>
    <property type="match status" value="1"/>
</dbReference>
<dbReference type="GO" id="GO:0047429">
    <property type="term" value="F:nucleoside triphosphate diphosphatase activity"/>
    <property type="evidence" value="ECO:0007669"/>
    <property type="project" value="UniProtKB-EC"/>
</dbReference>
<dbReference type="Pfam" id="PF03819">
    <property type="entry name" value="MazG"/>
    <property type="match status" value="2"/>
</dbReference>
<protein>
    <submittedName>
        <fullName evidence="3">Nucleoside triphosphate pyrophosphohydrolase</fullName>
        <ecNumber evidence="3">3.6.1.9</ecNumber>
    </submittedName>
</protein>
<feature type="domain" description="NTP pyrophosphohydrolase MazG-like" evidence="2">
    <location>
        <begin position="170"/>
        <end position="232"/>
    </location>
</feature>
<dbReference type="PANTHER" id="PTHR30522:SF0">
    <property type="entry name" value="NUCLEOSIDE TRIPHOSPHATE PYROPHOSPHOHYDROLASE"/>
    <property type="match status" value="1"/>
</dbReference>